<dbReference type="InterPro" id="IPR052741">
    <property type="entry name" value="Mitochondrial_HTD2"/>
</dbReference>
<dbReference type="AlphaFoldDB" id="A0AAV9HR70"/>
<organism evidence="1 2">
    <name type="scientific">Cladorrhinum samala</name>
    <dbReference type="NCBI Taxonomy" id="585594"/>
    <lineage>
        <taxon>Eukaryota</taxon>
        <taxon>Fungi</taxon>
        <taxon>Dikarya</taxon>
        <taxon>Ascomycota</taxon>
        <taxon>Pezizomycotina</taxon>
        <taxon>Sordariomycetes</taxon>
        <taxon>Sordariomycetidae</taxon>
        <taxon>Sordariales</taxon>
        <taxon>Podosporaceae</taxon>
        <taxon>Cladorrhinum</taxon>
    </lineage>
</organism>
<dbReference type="SUPFAM" id="SSF54637">
    <property type="entry name" value="Thioesterase/thiol ester dehydrase-isomerase"/>
    <property type="match status" value="1"/>
</dbReference>
<dbReference type="GO" id="GO:0019171">
    <property type="term" value="F:(3R)-hydroxyacyl-[acyl-carrier-protein] dehydratase activity"/>
    <property type="evidence" value="ECO:0007669"/>
    <property type="project" value="TreeGrafter"/>
</dbReference>
<comment type="caution">
    <text evidence="1">The sequence shown here is derived from an EMBL/GenBank/DDBJ whole genome shotgun (WGS) entry which is preliminary data.</text>
</comment>
<dbReference type="PANTHER" id="PTHR28152:SF1">
    <property type="entry name" value="HYDROXYACYL-THIOESTER DEHYDRATASE TYPE 2, MITOCHONDRIAL"/>
    <property type="match status" value="1"/>
</dbReference>
<evidence type="ECO:0000313" key="1">
    <source>
        <dbReference type="EMBL" id="KAK4462540.1"/>
    </source>
</evidence>
<accession>A0AAV9HR70</accession>
<dbReference type="Proteomes" id="UP001321749">
    <property type="component" value="Unassembled WGS sequence"/>
</dbReference>
<keyword evidence="2" id="KW-1185">Reference proteome</keyword>
<dbReference type="EMBL" id="MU864971">
    <property type="protein sequence ID" value="KAK4462540.1"/>
    <property type="molecule type" value="Genomic_DNA"/>
</dbReference>
<dbReference type="GO" id="GO:0005739">
    <property type="term" value="C:mitochondrion"/>
    <property type="evidence" value="ECO:0007669"/>
    <property type="project" value="TreeGrafter"/>
</dbReference>
<dbReference type="InterPro" id="IPR029069">
    <property type="entry name" value="HotDog_dom_sf"/>
</dbReference>
<dbReference type="PANTHER" id="PTHR28152">
    <property type="entry name" value="HYDROXYACYL-THIOESTER DEHYDRATASE TYPE 2, MITOCHONDRIAL"/>
    <property type="match status" value="1"/>
</dbReference>
<protein>
    <submittedName>
        <fullName evidence="1">Uncharacterized protein</fullName>
    </submittedName>
</protein>
<reference evidence="1" key="1">
    <citation type="journal article" date="2023" name="Mol. Phylogenet. Evol.">
        <title>Genome-scale phylogeny and comparative genomics of the fungal order Sordariales.</title>
        <authorList>
            <person name="Hensen N."/>
            <person name="Bonometti L."/>
            <person name="Westerberg I."/>
            <person name="Brannstrom I.O."/>
            <person name="Guillou S."/>
            <person name="Cros-Aarteil S."/>
            <person name="Calhoun S."/>
            <person name="Haridas S."/>
            <person name="Kuo A."/>
            <person name="Mondo S."/>
            <person name="Pangilinan J."/>
            <person name="Riley R."/>
            <person name="LaButti K."/>
            <person name="Andreopoulos B."/>
            <person name="Lipzen A."/>
            <person name="Chen C."/>
            <person name="Yan M."/>
            <person name="Daum C."/>
            <person name="Ng V."/>
            <person name="Clum A."/>
            <person name="Steindorff A."/>
            <person name="Ohm R.A."/>
            <person name="Martin F."/>
            <person name="Silar P."/>
            <person name="Natvig D.O."/>
            <person name="Lalanne C."/>
            <person name="Gautier V."/>
            <person name="Ament-Velasquez S.L."/>
            <person name="Kruys A."/>
            <person name="Hutchinson M.I."/>
            <person name="Powell A.J."/>
            <person name="Barry K."/>
            <person name="Miller A.N."/>
            <person name="Grigoriev I.V."/>
            <person name="Debuchy R."/>
            <person name="Gladieux P."/>
            <person name="Hiltunen Thoren M."/>
            <person name="Johannesson H."/>
        </authorList>
    </citation>
    <scope>NUCLEOTIDE SEQUENCE</scope>
    <source>
        <strain evidence="1">PSN324</strain>
    </source>
</reference>
<name>A0AAV9HR70_9PEZI</name>
<reference evidence="1" key="2">
    <citation type="submission" date="2023-06" db="EMBL/GenBank/DDBJ databases">
        <authorList>
            <consortium name="Lawrence Berkeley National Laboratory"/>
            <person name="Mondo S.J."/>
            <person name="Hensen N."/>
            <person name="Bonometti L."/>
            <person name="Westerberg I."/>
            <person name="Brannstrom I.O."/>
            <person name="Guillou S."/>
            <person name="Cros-Aarteil S."/>
            <person name="Calhoun S."/>
            <person name="Haridas S."/>
            <person name="Kuo A."/>
            <person name="Pangilinan J."/>
            <person name="Riley R."/>
            <person name="Labutti K."/>
            <person name="Andreopoulos B."/>
            <person name="Lipzen A."/>
            <person name="Chen C."/>
            <person name="Yanf M."/>
            <person name="Daum C."/>
            <person name="Ng V."/>
            <person name="Clum A."/>
            <person name="Steindorff A."/>
            <person name="Ohm R."/>
            <person name="Martin F."/>
            <person name="Silar P."/>
            <person name="Natvig D."/>
            <person name="Lalanne C."/>
            <person name="Gautier V."/>
            <person name="Ament-Velasquez S.L."/>
            <person name="Kruys A."/>
            <person name="Hutchinson M.I."/>
            <person name="Powell A.J."/>
            <person name="Barry K."/>
            <person name="Miller A.N."/>
            <person name="Grigoriev I.V."/>
            <person name="Debuchy R."/>
            <person name="Gladieux P."/>
            <person name="Thoren M.H."/>
            <person name="Johannesson H."/>
        </authorList>
    </citation>
    <scope>NUCLEOTIDE SEQUENCE</scope>
    <source>
        <strain evidence="1">PSN324</strain>
    </source>
</reference>
<gene>
    <name evidence="1" type="ORF">QBC42DRAFT_267779</name>
</gene>
<proteinExistence type="predicted"/>
<evidence type="ECO:0000313" key="2">
    <source>
        <dbReference type="Proteomes" id="UP001321749"/>
    </source>
</evidence>
<sequence>MRLLRPPPLVIPLTLSNKYTTTTSSSGSFNPQTYHSSALHKFRTTPPRHIPAILTPDRSLRLTESIQPFGSPSPSSLKTLPQGHHMVYFEPVLGPHEKMLDGTDVAHWPGGPFVRRMWAGGSVTFHEPSYSQLAILDGKTEMVCVERVKSDQDSDVSVRLSERDPEGGADKVFVELEREYHLGGINDSKEEKTKRVTVMEEKRRLVFMKERKTRVGDDASQAKSVKAPWKADYTFPLMPTEELLRTFSDLTNNAHLIHLDREYAQKEEGYKDVLVQGPLTLVLMLVALRGQGGAIKEIEYRNLSPLFSNEPLEVCLKRNAKRQGEREGEQSWAVWIEGPEGRLAVRGRAVTFGDVI</sequence>
<dbReference type="Gene3D" id="3.10.129.10">
    <property type="entry name" value="Hotdog Thioesterase"/>
    <property type="match status" value="1"/>
</dbReference>